<dbReference type="EMBL" id="MU839013">
    <property type="protein sequence ID" value="KAK1765923.1"/>
    <property type="molecule type" value="Genomic_DNA"/>
</dbReference>
<evidence type="ECO:0000256" key="1">
    <source>
        <dbReference type="SAM" id="MobiDB-lite"/>
    </source>
</evidence>
<evidence type="ECO:0008006" key="5">
    <source>
        <dbReference type="Google" id="ProtNLM"/>
    </source>
</evidence>
<reference evidence="3" key="1">
    <citation type="submission" date="2023-06" db="EMBL/GenBank/DDBJ databases">
        <title>Genome-scale phylogeny and comparative genomics of the fungal order Sordariales.</title>
        <authorList>
            <consortium name="Lawrence Berkeley National Laboratory"/>
            <person name="Hensen N."/>
            <person name="Bonometti L."/>
            <person name="Westerberg I."/>
            <person name="Brannstrom I.O."/>
            <person name="Guillou S."/>
            <person name="Cros-Aarteil S."/>
            <person name="Calhoun S."/>
            <person name="Haridas S."/>
            <person name="Kuo A."/>
            <person name="Mondo S."/>
            <person name="Pangilinan J."/>
            <person name="Riley R."/>
            <person name="Labutti K."/>
            <person name="Andreopoulos B."/>
            <person name="Lipzen A."/>
            <person name="Chen C."/>
            <person name="Yanf M."/>
            <person name="Daum C."/>
            <person name="Ng V."/>
            <person name="Clum A."/>
            <person name="Steindorff A."/>
            <person name="Ohm R."/>
            <person name="Martin F."/>
            <person name="Silar P."/>
            <person name="Natvig D."/>
            <person name="Lalanne C."/>
            <person name="Gautier V."/>
            <person name="Ament-Velasquez S.L."/>
            <person name="Kruys A."/>
            <person name="Hutchinson M.I."/>
            <person name="Powell A.J."/>
            <person name="Barry K."/>
            <person name="Miller A.N."/>
            <person name="Grigoriev I.V."/>
            <person name="Debuchy R."/>
            <person name="Gladieux P."/>
            <person name="Thoren M.H."/>
            <person name="Johannesson H."/>
        </authorList>
    </citation>
    <scope>NUCLEOTIDE SEQUENCE</scope>
    <source>
        <strain evidence="3">8032-3</strain>
    </source>
</reference>
<feature type="chain" id="PRO_5042522616" description="Protein CAP22" evidence="2">
    <location>
        <begin position="22"/>
        <end position="211"/>
    </location>
</feature>
<gene>
    <name evidence="3" type="ORF">QBC33DRAFT_542899</name>
</gene>
<dbReference type="RefSeq" id="XP_060282136.1">
    <property type="nucleotide sequence ID" value="XM_060428318.1"/>
</dbReference>
<evidence type="ECO:0000256" key="2">
    <source>
        <dbReference type="SAM" id="SignalP"/>
    </source>
</evidence>
<dbReference type="Proteomes" id="UP001244011">
    <property type="component" value="Unassembled WGS sequence"/>
</dbReference>
<accession>A0AAJ0BWT5</accession>
<keyword evidence="4" id="KW-1185">Reference proteome</keyword>
<dbReference type="AlphaFoldDB" id="A0AAJ0BWT5"/>
<dbReference type="GeneID" id="85311505"/>
<feature type="signal peptide" evidence="2">
    <location>
        <begin position="1"/>
        <end position="21"/>
    </location>
</feature>
<keyword evidence="2" id="KW-0732">Signal</keyword>
<sequence length="211" mass="22035">MRRPTTPILILLISAISWSRAEELKAKHVPAACATICNPVVLLSNACEVHLDEGLLRARQPGPSSRRRHEPRLRGRDDSPEDRAERFCMCRNTSFDVEGVTGLCASCLQQNGDEDAVEDINEIMSECAFSSTSYAPAAATAATGLTIVAMIPTLAAKPTALASSSTGGGQGANGGGLGSSANSWGAKGIKVGESRSFLYILVASALAMALS</sequence>
<comment type="caution">
    <text evidence="3">The sequence shown here is derived from an EMBL/GenBank/DDBJ whole genome shotgun (WGS) entry which is preliminary data.</text>
</comment>
<proteinExistence type="predicted"/>
<name>A0AAJ0BWT5_9PEZI</name>
<evidence type="ECO:0000313" key="4">
    <source>
        <dbReference type="Proteomes" id="UP001244011"/>
    </source>
</evidence>
<evidence type="ECO:0000313" key="3">
    <source>
        <dbReference type="EMBL" id="KAK1765923.1"/>
    </source>
</evidence>
<feature type="region of interest" description="Disordered" evidence="1">
    <location>
        <begin position="58"/>
        <end position="80"/>
    </location>
</feature>
<organism evidence="3 4">
    <name type="scientific">Phialemonium atrogriseum</name>
    <dbReference type="NCBI Taxonomy" id="1093897"/>
    <lineage>
        <taxon>Eukaryota</taxon>
        <taxon>Fungi</taxon>
        <taxon>Dikarya</taxon>
        <taxon>Ascomycota</taxon>
        <taxon>Pezizomycotina</taxon>
        <taxon>Sordariomycetes</taxon>
        <taxon>Sordariomycetidae</taxon>
        <taxon>Cephalothecales</taxon>
        <taxon>Cephalothecaceae</taxon>
        <taxon>Phialemonium</taxon>
    </lineage>
</organism>
<protein>
    <recommendedName>
        <fullName evidence="5">Protein CAP22</fullName>
    </recommendedName>
</protein>